<sequence length="83" mass="8514">MTVLVHPGRTAADAPGFASGMLATTPLYPDLNGESGFSEDDFELDMTVVESTTPLVQMMCSTSDGCGSSCSTSACTTKASDPL</sequence>
<dbReference type="Proteomes" id="UP001595912">
    <property type="component" value="Unassembled WGS sequence"/>
</dbReference>
<name>A0ABV9WIR8_9ACTN</name>
<keyword evidence="2" id="KW-1185">Reference proteome</keyword>
<dbReference type="NCBIfam" id="TIGR04363">
    <property type="entry name" value="LD_lanti_pre"/>
    <property type="match status" value="1"/>
</dbReference>
<dbReference type="RefSeq" id="WP_380128121.1">
    <property type="nucleotide sequence ID" value="NZ_JBHSIU010000126.1"/>
</dbReference>
<dbReference type="InterPro" id="IPR027575">
    <property type="entry name" value="LD_lanti_pre"/>
</dbReference>
<gene>
    <name evidence="1" type="ORF">ACFPIJ_57930</name>
</gene>
<organism evidence="1 2">
    <name type="scientific">Dactylosporangium cerinum</name>
    <dbReference type="NCBI Taxonomy" id="1434730"/>
    <lineage>
        <taxon>Bacteria</taxon>
        <taxon>Bacillati</taxon>
        <taxon>Actinomycetota</taxon>
        <taxon>Actinomycetes</taxon>
        <taxon>Micromonosporales</taxon>
        <taxon>Micromonosporaceae</taxon>
        <taxon>Dactylosporangium</taxon>
    </lineage>
</organism>
<evidence type="ECO:0000313" key="1">
    <source>
        <dbReference type="EMBL" id="MFC5007478.1"/>
    </source>
</evidence>
<accession>A0ABV9WIR8</accession>
<dbReference type="EMBL" id="JBHSIU010000126">
    <property type="protein sequence ID" value="MFC5007478.1"/>
    <property type="molecule type" value="Genomic_DNA"/>
</dbReference>
<protein>
    <submittedName>
        <fullName evidence="1">FxLD family lanthipeptide</fullName>
    </submittedName>
</protein>
<reference evidence="2" key="1">
    <citation type="journal article" date="2019" name="Int. J. Syst. Evol. Microbiol.">
        <title>The Global Catalogue of Microorganisms (GCM) 10K type strain sequencing project: providing services to taxonomists for standard genome sequencing and annotation.</title>
        <authorList>
            <consortium name="The Broad Institute Genomics Platform"/>
            <consortium name="The Broad Institute Genome Sequencing Center for Infectious Disease"/>
            <person name="Wu L."/>
            <person name="Ma J."/>
        </authorList>
    </citation>
    <scope>NUCLEOTIDE SEQUENCE [LARGE SCALE GENOMIC DNA]</scope>
    <source>
        <strain evidence="2">CGMCC 4.7152</strain>
    </source>
</reference>
<proteinExistence type="predicted"/>
<comment type="caution">
    <text evidence="1">The sequence shown here is derived from an EMBL/GenBank/DDBJ whole genome shotgun (WGS) entry which is preliminary data.</text>
</comment>
<evidence type="ECO:0000313" key="2">
    <source>
        <dbReference type="Proteomes" id="UP001595912"/>
    </source>
</evidence>